<evidence type="ECO:0000313" key="4">
    <source>
        <dbReference type="Proteomes" id="UP000610931"/>
    </source>
</evidence>
<dbReference type="Pfam" id="PF13590">
    <property type="entry name" value="DUF4136"/>
    <property type="match status" value="1"/>
</dbReference>
<keyword evidence="4" id="KW-1185">Reference proteome</keyword>
<dbReference type="Proteomes" id="UP000610931">
    <property type="component" value="Unassembled WGS sequence"/>
</dbReference>
<comment type="caution">
    <text evidence="3">The sequence shown here is derived from an EMBL/GenBank/DDBJ whole genome shotgun (WGS) entry which is preliminary data.</text>
</comment>
<keyword evidence="1" id="KW-0732">Signal</keyword>
<feature type="signal peptide" evidence="1">
    <location>
        <begin position="1"/>
        <end position="26"/>
    </location>
</feature>
<evidence type="ECO:0000259" key="2">
    <source>
        <dbReference type="Pfam" id="PF13590"/>
    </source>
</evidence>
<gene>
    <name evidence="3" type="ORF">JF259_17005</name>
</gene>
<reference evidence="3" key="1">
    <citation type="submission" date="2020-12" db="EMBL/GenBank/DDBJ databases">
        <title>Snuella sp. nov., isolated from sediment in Incheon.</title>
        <authorList>
            <person name="Kim W."/>
        </authorList>
    </citation>
    <scope>NUCLEOTIDE SEQUENCE</scope>
    <source>
        <strain evidence="3">CAU 1569</strain>
    </source>
</reference>
<evidence type="ECO:0000256" key="1">
    <source>
        <dbReference type="SAM" id="SignalP"/>
    </source>
</evidence>
<dbReference type="InterPro" id="IPR025411">
    <property type="entry name" value="DUF4136"/>
</dbReference>
<feature type="domain" description="DUF4136" evidence="2">
    <location>
        <begin position="25"/>
        <end position="183"/>
    </location>
</feature>
<dbReference type="AlphaFoldDB" id="A0A8J7IZZ3"/>
<dbReference type="Gene3D" id="3.30.160.670">
    <property type="match status" value="1"/>
</dbReference>
<dbReference type="EMBL" id="JAELVQ010000040">
    <property type="protein sequence ID" value="MBJ6369785.1"/>
    <property type="molecule type" value="Genomic_DNA"/>
</dbReference>
<evidence type="ECO:0000313" key="3">
    <source>
        <dbReference type="EMBL" id="MBJ6369785.1"/>
    </source>
</evidence>
<proteinExistence type="predicted"/>
<organism evidence="3 4">
    <name type="scientific">Snuella sedimenti</name>
    <dbReference type="NCBI Taxonomy" id="2798802"/>
    <lineage>
        <taxon>Bacteria</taxon>
        <taxon>Pseudomonadati</taxon>
        <taxon>Bacteroidota</taxon>
        <taxon>Flavobacteriia</taxon>
        <taxon>Flavobacteriales</taxon>
        <taxon>Flavobacteriaceae</taxon>
        <taxon>Snuella</taxon>
    </lineage>
</organism>
<dbReference type="RefSeq" id="WP_199116911.1">
    <property type="nucleotide sequence ID" value="NZ_JAELVQ010000040.1"/>
</dbReference>
<sequence length="187" mass="21407">MKKLLKTLPLLALLVILNSCSSVRVAADYDKNASFSEYKTFAFFKTGIDKAEISDLDKRRILRAIEAELLAKGFTKSENPDLLISLFTKSQQRVDVYNNHWGYGAWGWGGYYGPGWGPGWGWGWDRPNVSTSTQGTLYIDFIDAKKKELIWQGMGTGYLSRNMEQKEERIKEFVNKIMEKYPPGMQQ</sequence>
<feature type="chain" id="PRO_5035215454" evidence="1">
    <location>
        <begin position="27"/>
        <end position="187"/>
    </location>
</feature>
<accession>A0A8J7IZZ3</accession>
<protein>
    <submittedName>
        <fullName evidence="3">DUF4136 domain-containing protein</fullName>
    </submittedName>
</protein>
<name>A0A8J7IZZ3_9FLAO</name>